<feature type="domain" description="Serine/threonine specific protein phosphatases" evidence="1">
    <location>
        <begin position="1"/>
        <end position="143"/>
    </location>
</feature>
<gene>
    <name evidence="2" type="ORF">CAEBREN_14109</name>
</gene>
<reference evidence="3" key="1">
    <citation type="submission" date="2011-07" db="EMBL/GenBank/DDBJ databases">
        <authorList>
            <consortium name="Caenorhabditis brenneri Sequencing and Analysis Consortium"/>
            <person name="Wilson R.K."/>
        </authorList>
    </citation>
    <scope>NUCLEOTIDE SEQUENCE [LARGE SCALE GENOMIC DNA]</scope>
    <source>
        <strain evidence="3">PB2801</strain>
    </source>
</reference>
<name>G0NK43_CAEBE</name>
<dbReference type="STRING" id="135651.G0NK43"/>
<evidence type="ECO:0000259" key="1">
    <source>
        <dbReference type="SMART" id="SM00156"/>
    </source>
</evidence>
<accession>G0NK43</accession>
<dbReference type="PANTHER" id="PTHR11668">
    <property type="entry name" value="SERINE/THREONINE PROTEIN PHOSPHATASE"/>
    <property type="match status" value="1"/>
</dbReference>
<keyword evidence="3" id="KW-1185">Reference proteome</keyword>
<sequence>MPLTAIIGQKILCMHGGISPRLNSLEILKGFRRPNYQPSHDQIEIDILWSDPTTSGKGWSPNQRGVSFTFGADVLRKALNAMNIDLVVRAHQVVQDGYEFFAQRRLVTIFSAPFYCGQFDNAAAVLAVSEDLVCSFQILRPKKYFPKRRIQIS</sequence>
<dbReference type="SUPFAM" id="SSF56300">
    <property type="entry name" value="Metallo-dependent phosphatases"/>
    <property type="match status" value="1"/>
</dbReference>
<dbReference type="InterPro" id="IPR004843">
    <property type="entry name" value="Calcineurin-like_PHP"/>
</dbReference>
<dbReference type="PANTHER" id="PTHR11668:SF199">
    <property type="entry name" value="SERINE_THREONINE-PROTEIN PHOSPHATASE"/>
    <property type="match status" value="1"/>
</dbReference>
<dbReference type="SMART" id="SM00156">
    <property type="entry name" value="PP2Ac"/>
    <property type="match status" value="1"/>
</dbReference>
<organism evidence="3">
    <name type="scientific">Caenorhabditis brenneri</name>
    <name type="common">Nematode worm</name>
    <dbReference type="NCBI Taxonomy" id="135651"/>
    <lineage>
        <taxon>Eukaryota</taxon>
        <taxon>Metazoa</taxon>
        <taxon>Ecdysozoa</taxon>
        <taxon>Nematoda</taxon>
        <taxon>Chromadorea</taxon>
        <taxon>Rhabditida</taxon>
        <taxon>Rhabditina</taxon>
        <taxon>Rhabditomorpha</taxon>
        <taxon>Rhabditoidea</taxon>
        <taxon>Rhabditidae</taxon>
        <taxon>Peloderinae</taxon>
        <taxon>Caenorhabditis</taxon>
    </lineage>
</organism>
<dbReference type="InterPro" id="IPR006186">
    <property type="entry name" value="Ser/Thr-sp_prot-phosphatase"/>
</dbReference>
<evidence type="ECO:0000313" key="2">
    <source>
        <dbReference type="EMBL" id="EGT32806.1"/>
    </source>
</evidence>
<dbReference type="GO" id="GO:0004722">
    <property type="term" value="F:protein serine/threonine phosphatase activity"/>
    <property type="evidence" value="ECO:0007669"/>
    <property type="project" value="TreeGrafter"/>
</dbReference>
<dbReference type="HOGENOM" id="CLU_004962_0_7_1"/>
<dbReference type="AlphaFoldDB" id="G0NK43"/>
<dbReference type="GO" id="GO:0005634">
    <property type="term" value="C:nucleus"/>
    <property type="evidence" value="ECO:0007669"/>
    <property type="project" value="TreeGrafter"/>
</dbReference>
<dbReference type="InParanoid" id="G0NK43"/>
<dbReference type="InterPro" id="IPR029052">
    <property type="entry name" value="Metallo-depent_PP-like"/>
</dbReference>
<dbReference type="eggNOG" id="KOG0374">
    <property type="taxonomic scope" value="Eukaryota"/>
</dbReference>
<dbReference type="Pfam" id="PF00149">
    <property type="entry name" value="Metallophos"/>
    <property type="match status" value="1"/>
</dbReference>
<proteinExistence type="predicted"/>
<dbReference type="InterPro" id="IPR050341">
    <property type="entry name" value="PP1_catalytic_subunit"/>
</dbReference>
<dbReference type="GO" id="GO:0005737">
    <property type="term" value="C:cytoplasm"/>
    <property type="evidence" value="ECO:0007669"/>
    <property type="project" value="TreeGrafter"/>
</dbReference>
<dbReference type="OMA" id="HESERMN"/>
<protein>
    <recommendedName>
        <fullName evidence="1">Serine/threonine specific protein phosphatases domain-containing protein</fullName>
    </recommendedName>
</protein>
<dbReference type="OrthoDB" id="1930084at2759"/>
<dbReference type="Proteomes" id="UP000008068">
    <property type="component" value="Unassembled WGS sequence"/>
</dbReference>
<dbReference type="PRINTS" id="PR00114">
    <property type="entry name" value="STPHPHTASE"/>
</dbReference>
<evidence type="ECO:0000313" key="3">
    <source>
        <dbReference type="Proteomes" id="UP000008068"/>
    </source>
</evidence>
<dbReference type="Gene3D" id="3.60.21.10">
    <property type="match status" value="1"/>
</dbReference>
<dbReference type="EMBL" id="GL379898">
    <property type="protein sequence ID" value="EGT32806.1"/>
    <property type="molecule type" value="Genomic_DNA"/>
</dbReference>